<dbReference type="EMBL" id="JAHRIP010047277">
    <property type="protein sequence ID" value="MEQ2298473.1"/>
    <property type="molecule type" value="Genomic_DNA"/>
</dbReference>
<dbReference type="Proteomes" id="UP001469553">
    <property type="component" value="Unassembled WGS sequence"/>
</dbReference>
<organism evidence="1 2">
    <name type="scientific">Ameca splendens</name>
    <dbReference type="NCBI Taxonomy" id="208324"/>
    <lineage>
        <taxon>Eukaryota</taxon>
        <taxon>Metazoa</taxon>
        <taxon>Chordata</taxon>
        <taxon>Craniata</taxon>
        <taxon>Vertebrata</taxon>
        <taxon>Euteleostomi</taxon>
        <taxon>Actinopterygii</taxon>
        <taxon>Neopterygii</taxon>
        <taxon>Teleostei</taxon>
        <taxon>Neoteleostei</taxon>
        <taxon>Acanthomorphata</taxon>
        <taxon>Ovalentaria</taxon>
        <taxon>Atherinomorphae</taxon>
        <taxon>Cyprinodontiformes</taxon>
        <taxon>Goodeidae</taxon>
        <taxon>Ameca</taxon>
    </lineage>
</organism>
<comment type="caution">
    <text evidence="1">The sequence shown here is derived from an EMBL/GenBank/DDBJ whole genome shotgun (WGS) entry which is preliminary data.</text>
</comment>
<reference evidence="1 2" key="1">
    <citation type="submission" date="2021-06" db="EMBL/GenBank/DDBJ databases">
        <authorList>
            <person name="Palmer J.M."/>
        </authorList>
    </citation>
    <scope>NUCLEOTIDE SEQUENCE [LARGE SCALE GENOMIC DNA]</scope>
    <source>
        <strain evidence="1 2">AS_MEX2019</strain>
        <tissue evidence="1">Muscle</tissue>
    </source>
</reference>
<sequence>MVTTSEGEDGYPDDNTNNISLPLKYQADLLFTRDPNPHRFEIRASLYSSSEEEPDTAFPAFNLTFNVWNMGIFLVKDIMLKADIWAVTKEGNQLVAITDYSIEEVIKVVIPEKNEV</sequence>
<evidence type="ECO:0000313" key="1">
    <source>
        <dbReference type="EMBL" id="MEQ2298473.1"/>
    </source>
</evidence>
<name>A0ABV0YYV4_9TELE</name>
<proteinExistence type="predicted"/>
<protein>
    <submittedName>
        <fullName evidence="1">Uncharacterized protein</fullName>
    </submittedName>
</protein>
<evidence type="ECO:0000313" key="2">
    <source>
        <dbReference type="Proteomes" id="UP001469553"/>
    </source>
</evidence>
<keyword evidence="2" id="KW-1185">Reference proteome</keyword>
<gene>
    <name evidence="1" type="ORF">AMECASPLE_005486</name>
</gene>
<accession>A0ABV0YYV4</accession>